<evidence type="ECO:0000256" key="3">
    <source>
        <dbReference type="SAM" id="Phobius"/>
    </source>
</evidence>
<comment type="caution">
    <text evidence="5">The sequence shown here is derived from an EMBL/GenBank/DDBJ whole genome shotgun (WGS) entry which is preliminary data.</text>
</comment>
<evidence type="ECO:0000313" key="6">
    <source>
        <dbReference type="Proteomes" id="UP001320159"/>
    </source>
</evidence>
<feature type="domain" description="N-acetyltransferase" evidence="4">
    <location>
        <begin position="195"/>
        <end position="342"/>
    </location>
</feature>
<dbReference type="AlphaFoldDB" id="A0AAP2W6S2"/>
<dbReference type="InterPro" id="IPR016181">
    <property type="entry name" value="Acyl_CoA_acyltransferase"/>
</dbReference>
<evidence type="ECO:0000259" key="4">
    <source>
        <dbReference type="PROSITE" id="PS51186"/>
    </source>
</evidence>
<evidence type="ECO:0000313" key="5">
    <source>
        <dbReference type="EMBL" id="MCD1295587.1"/>
    </source>
</evidence>
<keyword evidence="3" id="KW-1133">Transmembrane helix</keyword>
<dbReference type="Pfam" id="PF00583">
    <property type="entry name" value="Acetyltransf_1"/>
    <property type="match status" value="1"/>
</dbReference>
<feature type="transmembrane region" description="Helical" evidence="3">
    <location>
        <begin position="12"/>
        <end position="30"/>
    </location>
</feature>
<accession>A0AAP2W6S2</accession>
<feature type="transmembrane region" description="Helical" evidence="3">
    <location>
        <begin position="36"/>
        <end position="56"/>
    </location>
</feature>
<name>A0AAP2W6S2_9EURY</name>
<keyword evidence="6" id="KW-1185">Reference proteome</keyword>
<proteinExistence type="predicted"/>
<dbReference type="Proteomes" id="UP001320159">
    <property type="component" value="Unassembled WGS sequence"/>
</dbReference>
<reference evidence="5 6" key="1">
    <citation type="submission" date="2017-11" db="EMBL/GenBank/DDBJ databases">
        <title>Isolation and Characterization of Family Methanocellaceae Species from Potential Methane Hydrate Area Offshore Southwestern Taiwan.</title>
        <authorList>
            <person name="Zhang W.-L."/>
            <person name="Chen W.-C."/>
            <person name="Lai M.-C."/>
            <person name="Chen S.-C."/>
        </authorList>
    </citation>
    <scope>NUCLEOTIDE SEQUENCE [LARGE SCALE GENOMIC DNA]</scope>
    <source>
        <strain evidence="5 6">CWC-04</strain>
    </source>
</reference>
<dbReference type="InterPro" id="IPR000182">
    <property type="entry name" value="GNAT_dom"/>
</dbReference>
<keyword evidence="3" id="KW-0472">Membrane</keyword>
<dbReference type="PANTHER" id="PTHR43420">
    <property type="entry name" value="ACETYLTRANSFERASE"/>
    <property type="match status" value="1"/>
</dbReference>
<dbReference type="PROSITE" id="PS51186">
    <property type="entry name" value="GNAT"/>
    <property type="match status" value="1"/>
</dbReference>
<dbReference type="SUPFAM" id="SSF55729">
    <property type="entry name" value="Acyl-CoA N-acyltransferases (Nat)"/>
    <property type="match status" value="1"/>
</dbReference>
<dbReference type="InterPro" id="IPR050680">
    <property type="entry name" value="YpeA/RimI_acetyltransf"/>
</dbReference>
<protein>
    <recommendedName>
        <fullName evidence="4">N-acetyltransferase domain-containing protein</fullName>
    </recommendedName>
</protein>
<dbReference type="PANTHER" id="PTHR43420:SF12">
    <property type="entry name" value="N-ACETYLTRANSFERASE DOMAIN-CONTAINING PROTEIN"/>
    <property type="match status" value="1"/>
</dbReference>
<evidence type="ECO:0000256" key="1">
    <source>
        <dbReference type="ARBA" id="ARBA00022679"/>
    </source>
</evidence>
<evidence type="ECO:0000256" key="2">
    <source>
        <dbReference type="ARBA" id="ARBA00023315"/>
    </source>
</evidence>
<organism evidence="5 6">
    <name type="scientific">Methanooceanicella nereidis</name>
    <dbReference type="NCBI Taxonomy" id="2052831"/>
    <lineage>
        <taxon>Archaea</taxon>
        <taxon>Methanobacteriati</taxon>
        <taxon>Methanobacteriota</taxon>
        <taxon>Stenosarchaea group</taxon>
        <taxon>Methanomicrobia</taxon>
        <taxon>Methanocellales</taxon>
        <taxon>Methanocellaceae</taxon>
        <taxon>Methanooceanicella</taxon>
    </lineage>
</organism>
<dbReference type="EMBL" id="PGCK01000009">
    <property type="protein sequence ID" value="MCD1295587.1"/>
    <property type="molecule type" value="Genomic_DNA"/>
</dbReference>
<gene>
    <name evidence="5" type="ORF">CUJ83_11315</name>
</gene>
<keyword evidence="2" id="KW-0012">Acyltransferase</keyword>
<keyword evidence="1" id="KW-0808">Transferase</keyword>
<dbReference type="Gene3D" id="3.40.630.30">
    <property type="match status" value="1"/>
</dbReference>
<dbReference type="GO" id="GO:0016747">
    <property type="term" value="F:acyltransferase activity, transferring groups other than amino-acyl groups"/>
    <property type="evidence" value="ECO:0007669"/>
    <property type="project" value="InterPro"/>
</dbReference>
<keyword evidence="3" id="KW-0812">Transmembrane</keyword>
<sequence>MKPIKNNVICQNTLLLFAFILIFISVIFFISGYDLIFITLILGTFSTIIYIIYNFYNIVFFLSLTMPYKNPSSTGSTPEIEDFRKIVNVLSVKNDIKAPKLIITKNVVPDIYVEGFNKDRMVMVATTGVFDKLKNDEILFEINNEISSIARSDCIDRKKRSIFDLLVQIRDNIVLSSLLFKKDSGEISFISNNDICIRKANYGDILDIYRMTKKYIYFQIFPLHYLLKLFNNRMSDFFIAEEKGEFIGFLIGLVKFGIHGPYGYINLLITDENHRRKGIARYLLISTMEGFKTYGCKECYLEVKSDNIGAISLYKKLGFETKEVLPKYYSDGGDANLMIKNL</sequence>
<dbReference type="CDD" id="cd04301">
    <property type="entry name" value="NAT_SF"/>
    <property type="match status" value="1"/>
</dbReference>